<evidence type="ECO:0008006" key="3">
    <source>
        <dbReference type="Google" id="ProtNLM"/>
    </source>
</evidence>
<dbReference type="Gene3D" id="1.10.510.10">
    <property type="entry name" value="Transferase(Phosphotransferase) domain 1"/>
    <property type="match status" value="1"/>
</dbReference>
<gene>
    <name evidence="1" type="ORF">Csa_6G516550</name>
</gene>
<evidence type="ECO:0000313" key="1">
    <source>
        <dbReference type="EMBL" id="KGN49147.1"/>
    </source>
</evidence>
<name>A0A0A0KLA1_CUCSA</name>
<sequence>MQLRIVYMFFISDIYIRQRLLIFLQAWTNWRAGTISNVIDSTLTSGLRFEMIRCIHIGLLCVQENIANRPTMTSVVMMLSSASLTLPIPSKPAFFMHTTTNRYDTTLRSDESNSESVSDQYSRNNISITEIHPR</sequence>
<dbReference type="STRING" id="3659.A0A0A0KLA1"/>
<dbReference type="PANTHER" id="PTHR27006">
    <property type="entry name" value="PROMASTIGOTE SURFACE ANTIGEN PROTEIN PSA"/>
    <property type="match status" value="1"/>
</dbReference>
<reference evidence="1 2" key="4">
    <citation type="journal article" date="2011" name="BMC Genomics">
        <title>RNA-Seq improves annotation of protein-coding genes in the cucumber genome.</title>
        <authorList>
            <person name="Li Z."/>
            <person name="Zhang Z."/>
            <person name="Yan P."/>
            <person name="Huang S."/>
            <person name="Fei Z."/>
            <person name="Lin K."/>
        </authorList>
    </citation>
    <scope>NUCLEOTIDE SEQUENCE [LARGE SCALE GENOMIC DNA]</scope>
    <source>
        <strain evidence="2">cv. 9930</strain>
    </source>
</reference>
<reference evidence="1 2" key="2">
    <citation type="journal article" date="2009" name="PLoS ONE">
        <title>An integrated genetic and cytogenetic map of the cucumber genome.</title>
        <authorList>
            <person name="Ren Y."/>
            <person name="Zhang Z."/>
            <person name="Liu J."/>
            <person name="Staub J.E."/>
            <person name="Han Y."/>
            <person name="Cheng Z."/>
            <person name="Li X."/>
            <person name="Lu J."/>
            <person name="Miao H."/>
            <person name="Kang H."/>
            <person name="Xie B."/>
            <person name="Gu X."/>
            <person name="Wang X."/>
            <person name="Du Y."/>
            <person name="Jin W."/>
            <person name="Huang S."/>
        </authorList>
    </citation>
    <scope>NUCLEOTIDE SEQUENCE [LARGE SCALE GENOMIC DNA]</scope>
    <source>
        <strain evidence="2">cv. 9930</strain>
    </source>
</reference>
<dbReference type="OMA" id="FEMIRCI"/>
<organism evidence="1 2">
    <name type="scientific">Cucumis sativus</name>
    <name type="common">Cucumber</name>
    <dbReference type="NCBI Taxonomy" id="3659"/>
    <lineage>
        <taxon>Eukaryota</taxon>
        <taxon>Viridiplantae</taxon>
        <taxon>Streptophyta</taxon>
        <taxon>Embryophyta</taxon>
        <taxon>Tracheophyta</taxon>
        <taxon>Spermatophyta</taxon>
        <taxon>Magnoliopsida</taxon>
        <taxon>eudicotyledons</taxon>
        <taxon>Gunneridae</taxon>
        <taxon>Pentapetalae</taxon>
        <taxon>rosids</taxon>
        <taxon>fabids</taxon>
        <taxon>Cucurbitales</taxon>
        <taxon>Cucurbitaceae</taxon>
        <taxon>Benincaseae</taxon>
        <taxon>Cucumis</taxon>
    </lineage>
</organism>
<dbReference type="EMBL" id="CM002927">
    <property type="protein sequence ID" value="KGN49147.1"/>
    <property type="molecule type" value="Genomic_DNA"/>
</dbReference>
<accession>A0A0A0KLA1</accession>
<reference evidence="1 2" key="3">
    <citation type="journal article" date="2010" name="BMC Genomics">
        <title>Transcriptome sequencing and comparative analysis of cucumber flowers with different sex types.</title>
        <authorList>
            <person name="Guo S."/>
            <person name="Zheng Y."/>
            <person name="Joung J.G."/>
            <person name="Liu S."/>
            <person name="Zhang Z."/>
            <person name="Crasta O.R."/>
            <person name="Sobral B.W."/>
            <person name="Xu Y."/>
            <person name="Huang S."/>
            <person name="Fei Z."/>
        </authorList>
    </citation>
    <scope>NUCLEOTIDE SEQUENCE [LARGE SCALE GENOMIC DNA]</scope>
    <source>
        <strain evidence="2">cv. 9930</strain>
    </source>
</reference>
<reference evidence="1 2" key="1">
    <citation type="journal article" date="2009" name="Nat. Genet.">
        <title>The genome of the cucumber, Cucumis sativus L.</title>
        <authorList>
            <person name="Huang S."/>
            <person name="Li R."/>
            <person name="Zhang Z."/>
            <person name="Li L."/>
            <person name="Gu X."/>
            <person name="Fan W."/>
            <person name="Lucas W.J."/>
            <person name="Wang X."/>
            <person name="Xie B."/>
            <person name="Ni P."/>
            <person name="Ren Y."/>
            <person name="Zhu H."/>
            <person name="Li J."/>
            <person name="Lin K."/>
            <person name="Jin W."/>
            <person name="Fei Z."/>
            <person name="Li G."/>
            <person name="Staub J."/>
            <person name="Kilian A."/>
            <person name="van der Vossen E.A."/>
            <person name="Wu Y."/>
            <person name="Guo J."/>
            <person name="He J."/>
            <person name="Jia Z."/>
            <person name="Ren Y."/>
            <person name="Tian G."/>
            <person name="Lu Y."/>
            <person name="Ruan J."/>
            <person name="Qian W."/>
            <person name="Wang M."/>
            <person name="Huang Q."/>
            <person name="Li B."/>
            <person name="Xuan Z."/>
            <person name="Cao J."/>
            <person name="Asan"/>
            <person name="Wu Z."/>
            <person name="Zhang J."/>
            <person name="Cai Q."/>
            <person name="Bai Y."/>
            <person name="Zhao B."/>
            <person name="Han Y."/>
            <person name="Li Y."/>
            <person name="Li X."/>
            <person name="Wang S."/>
            <person name="Shi Q."/>
            <person name="Liu S."/>
            <person name="Cho W.K."/>
            <person name="Kim J.Y."/>
            <person name="Xu Y."/>
            <person name="Heller-Uszynska K."/>
            <person name="Miao H."/>
            <person name="Cheng Z."/>
            <person name="Zhang S."/>
            <person name="Wu J."/>
            <person name="Yang Y."/>
            <person name="Kang H."/>
            <person name="Li M."/>
            <person name="Liang H."/>
            <person name="Ren X."/>
            <person name="Shi Z."/>
            <person name="Wen M."/>
            <person name="Jian M."/>
            <person name="Yang H."/>
            <person name="Zhang G."/>
            <person name="Yang Z."/>
            <person name="Chen R."/>
            <person name="Liu S."/>
            <person name="Li J."/>
            <person name="Ma L."/>
            <person name="Liu H."/>
            <person name="Zhou Y."/>
            <person name="Zhao J."/>
            <person name="Fang X."/>
            <person name="Li G."/>
            <person name="Fang L."/>
            <person name="Li Y."/>
            <person name="Liu D."/>
            <person name="Zheng H."/>
            <person name="Zhang Y."/>
            <person name="Qin N."/>
            <person name="Li Z."/>
            <person name="Yang G."/>
            <person name="Yang S."/>
            <person name="Bolund L."/>
            <person name="Kristiansen K."/>
            <person name="Zheng H."/>
            <person name="Li S."/>
            <person name="Zhang X."/>
            <person name="Yang H."/>
            <person name="Wang J."/>
            <person name="Sun R."/>
            <person name="Zhang B."/>
            <person name="Jiang S."/>
            <person name="Wang J."/>
            <person name="Du Y."/>
            <person name="Li S."/>
        </authorList>
    </citation>
    <scope>NUCLEOTIDE SEQUENCE [LARGE SCALE GENOMIC DNA]</scope>
    <source>
        <strain evidence="2">cv. 9930</strain>
    </source>
</reference>
<dbReference type="Proteomes" id="UP000029981">
    <property type="component" value="Chromosome 6"/>
</dbReference>
<keyword evidence="2" id="KW-1185">Reference proteome</keyword>
<dbReference type="PANTHER" id="PTHR27006:SF616">
    <property type="entry name" value="CYSTEINE-RICH RECEPTOR-LIKE PROTEIN KINASE 10"/>
    <property type="match status" value="1"/>
</dbReference>
<dbReference type="AlphaFoldDB" id="A0A0A0KLA1"/>
<evidence type="ECO:0000313" key="2">
    <source>
        <dbReference type="Proteomes" id="UP000029981"/>
    </source>
</evidence>
<dbReference type="Gramene" id="KGN49147">
    <property type="protein sequence ID" value="KGN49147"/>
    <property type="gene ID" value="Csa_6G516550"/>
</dbReference>
<protein>
    <recommendedName>
        <fullName evidence="3">S-locus receptor kinase C-terminal domain-containing protein</fullName>
    </recommendedName>
</protein>
<proteinExistence type="predicted"/>